<dbReference type="Proteomes" id="UP000288197">
    <property type="component" value="Unassembled WGS sequence"/>
</dbReference>
<evidence type="ECO:0000256" key="3">
    <source>
        <dbReference type="SAM" id="Phobius"/>
    </source>
</evidence>
<reference evidence="5 6" key="1">
    <citation type="submission" date="2017-05" db="EMBL/GenBank/DDBJ databases">
        <title>Vagococcus spp. assemblies.</title>
        <authorList>
            <person name="Gulvik C.A."/>
        </authorList>
    </citation>
    <scope>NUCLEOTIDE SEQUENCE [LARGE SCALE GENOMIC DNA]</scope>
    <source>
        <strain evidence="5 6">NCFB 2497</strain>
    </source>
</reference>
<dbReference type="GO" id="GO:0030288">
    <property type="term" value="C:outer membrane-bounded periplasmic space"/>
    <property type="evidence" value="ECO:0007669"/>
    <property type="project" value="TreeGrafter"/>
</dbReference>
<dbReference type="GO" id="GO:0009253">
    <property type="term" value="P:peptidoglycan catabolic process"/>
    <property type="evidence" value="ECO:0007669"/>
    <property type="project" value="InterPro"/>
</dbReference>
<dbReference type="SMART" id="SM00646">
    <property type="entry name" value="Ami_3"/>
    <property type="match status" value="1"/>
</dbReference>
<feature type="transmembrane region" description="Helical" evidence="3">
    <location>
        <begin position="47"/>
        <end position="65"/>
    </location>
</feature>
<dbReference type="PANTHER" id="PTHR30404">
    <property type="entry name" value="N-ACETYLMURAMOYL-L-ALANINE AMIDASE"/>
    <property type="match status" value="1"/>
</dbReference>
<keyword evidence="2" id="KW-0961">Cell wall biogenesis/degradation</keyword>
<evidence type="ECO:0000313" key="6">
    <source>
        <dbReference type="Proteomes" id="UP000288197"/>
    </source>
</evidence>
<evidence type="ECO:0000259" key="4">
    <source>
        <dbReference type="PROSITE" id="PS51781"/>
    </source>
</evidence>
<gene>
    <name evidence="5" type="ORF">CBF32_08585</name>
</gene>
<keyword evidence="6" id="KW-1185">Reference proteome</keyword>
<dbReference type="Pfam" id="PF01520">
    <property type="entry name" value="Amidase_3"/>
    <property type="match status" value="1"/>
</dbReference>
<dbReference type="AlphaFoldDB" id="A0A430A3J0"/>
<dbReference type="InterPro" id="IPR003646">
    <property type="entry name" value="SH3-like_bac-type"/>
</dbReference>
<keyword evidence="3" id="KW-0812">Transmembrane</keyword>
<organism evidence="5 6">
    <name type="scientific">Vagococcus fluvialis</name>
    <dbReference type="NCBI Taxonomy" id="2738"/>
    <lineage>
        <taxon>Bacteria</taxon>
        <taxon>Bacillati</taxon>
        <taxon>Bacillota</taxon>
        <taxon>Bacilli</taxon>
        <taxon>Lactobacillales</taxon>
        <taxon>Enterococcaceae</taxon>
        <taxon>Vagococcus</taxon>
    </lineage>
</organism>
<evidence type="ECO:0000256" key="2">
    <source>
        <dbReference type="ARBA" id="ARBA00023316"/>
    </source>
</evidence>
<evidence type="ECO:0000256" key="1">
    <source>
        <dbReference type="ARBA" id="ARBA00022801"/>
    </source>
</evidence>
<keyword evidence="3" id="KW-1133">Transmembrane helix</keyword>
<dbReference type="PIRSF" id="PIRSF037846">
    <property type="entry name" value="Autolysin_YrvJ_prd"/>
    <property type="match status" value="1"/>
</dbReference>
<dbReference type="Gene3D" id="3.40.630.40">
    <property type="entry name" value="Zn-dependent exopeptidases"/>
    <property type="match status" value="1"/>
</dbReference>
<dbReference type="GO" id="GO:0071555">
    <property type="term" value="P:cell wall organization"/>
    <property type="evidence" value="ECO:0007669"/>
    <property type="project" value="UniProtKB-KW"/>
</dbReference>
<dbReference type="InterPro" id="IPR002508">
    <property type="entry name" value="MurNAc-LAA_cat"/>
</dbReference>
<dbReference type="OrthoDB" id="9806267at2"/>
<feature type="domain" description="SH3b" evidence="4">
    <location>
        <begin position="67"/>
        <end position="131"/>
    </location>
</feature>
<feature type="transmembrane region" description="Helical" evidence="3">
    <location>
        <begin position="12"/>
        <end position="35"/>
    </location>
</feature>
<dbReference type="Gene3D" id="2.30.30.40">
    <property type="entry name" value="SH3 Domains"/>
    <property type="match status" value="3"/>
</dbReference>
<dbReference type="SMART" id="SM00287">
    <property type="entry name" value="SH3b"/>
    <property type="match status" value="3"/>
</dbReference>
<dbReference type="EMBL" id="NGJX01000008">
    <property type="protein sequence ID" value="RSU01192.1"/>
    <property type="molecule type" value="Genomic_DNA"/>
</dbReference>
<name>A0A430A3J0_9ENTE</name>
<sequence length="467" mass="53099">MSRALQRKHLNYFYSFFFAIIICTKNINTMEYVIMRNSNNSKNMIKLFLINLLIVGVVLAGFYFMRGTNQIVEVQTMALNVHKEAGANSKVITQVHREDKITIKEKKSGWYKIQTPDKVEGWVADWLIFDGTSSPYTYLPAIIKERNTELKESNNADSKTLDKLKRKEKVFVTLELNGWSRIYVDDTYGWVPSSSLTIQKKHQPKFDVNDSLQITLNKAPLYEKMSETSKEKETLSYADKVVVTSIEDNYWYQVKTDKGETGYLRSWEVTNNALHKKDKRPAEPKSEYTIMLDPGHGGEDPGAETNDGKVLEKTLTLQTAEVVKAKLESNGYNVLMTRSGDEFVTLSRIAKKSNESKADAFVSFHYDSSGNANEGSGTTTFYRHDSGRPLAQAVNDEIASILPLENRGFAKQDYQVLRENERPAILLELGYINNDIDAGYAQSDKYHKKVSEAVTNGLNTYLDDLKE</sequence>
<dbReference type="SUPFAM" id="SSF53187">
    <property type="entry name" value="Zn-dependent exopeptidases"/>
    <property type="match status" value="1"/>
</dbReference>
<dbReference type="PANTHER" id="PTHR30404:SF7">
    <property type="entry name" value="CELL WALL AMIDASE LYTH-RELATED"/>
    <property type="match status" value="1"/>
</dbReference>
<dbReference type="Pfam" id="PF08239">
    <property type="entry name" value="SH3_3"/>
    <property type="match status" value="1"/>
</dbReference>
<keyword evidence="3" id="KW-0472">Membrane</keyword>
<dbReference type="InterPro" id="IPR017293">
    <property type="entry name" value="N-acetylmuramoyl-L-ala_amidase"/>
</dbReference>
<evidence type="ECO:0000313" key="5">
    <source>
        <dbReference type="EMBL" id="RSU01192.1"/>
    </source>
</evidence>
<comment type="caution">
    <text evidence="5">The sequence shown here is derived from an EMBL/GenBank/DDBJ whole genome shotgun (WGS) entry which is preliminary data.</text>
</comment>
<dbReference type="GO" id="GO:0008745">
    <property type="term" value="F:N-acetylmuramoyl-L-alanine amidase activity"/>
    <property type="evidence" value="ECO:0007669"/>
    <property type="project" value="InterPro"/>
</dbReference>
<proteinExistence type="predicted"/>
<keyword evidence="1" id="KW-0378">Hydrolase</keyword>
<dbReference type="CDD" id="cd02696">
    <property type="entry name" value="MurNAc-LAA"/>
    <property type="match status" value="1"/>
</dbReference>
<protein>
    <recommendedName>
        <fullName evidence="4">SH3b domain-containing protein</fullName>
    </recommendedName>
</protein>
<accession>A0A430A3J0</accession>
<dbReference type="PROSITE" id="PS51781">
    <property type="entry name" value="SH3B"/>
    <property type="match status" value="1"/>
</dbReference>
<dbReference type="InterPro" id="IPR050695">
    <property type="entry name" value="N-acetylmuramoyl_amidase_3"/>
</dbReference>